<feature type="region of interest" description="Disordered" evidence="1">
    <location>
        <begin position="61"/>
        <end position="90"/>
    </location>
</feature>
<dbReference type="PROSITE" id="PS51257">
    <property type="entry name" value="PROKAR_LIPOPROTEIN"/>
    <property type="match status" value="1"/>
</dbReference>
<evidence type="ECO:0000313" key="4">
    <source>
        <dbReference type="Proteomes" id="UP001589710"/>
    </source>
</evidence>
<reference evidence="3 4" key="1">
    <citation type="submission" date="2024-09" db="EMBL/GenBank/DDBJ databases">
        <authorList>
            <person name="Sun Q."/>
            <person name="Mori K."/>
        </authorList>
    </citation>
    <scope>NUCLEOTIDE SEQUENCE [LARGE SCALE GENOMIC DNA]</scope>
    <source>
        <strain evidence="3 4">JCM 3331</strain>
    </source>
</reference>
<gene>
    <name evidence="3" type="ORF">ACFFTL_09975</name>
</gene>
<evidence type="ECO:0000256" key="2">
    <source>
        <dbReference type="SAM" id="SignalP"/>
    </source>
</evidence>
<accession>A0ABV5R463</accession>
<feature type="signal peptide" evidence="2">
    <location>
        <begin position="1"/>
        <end position="24"/>
    </location>
</feature>
<protein>
    <recommendedName>
        <fullName evidence="5">Secreted protein</fullName>
    </recommendedName>
</protein>
<dbReference type="Proteomes" id="UP001589710">
    <property type="component" value="Unassembled WGS sequence"/>
</dbReference>
<dbReference type="RefSeq" id="WP_345515288.1">
    <property type="nucleotide sequence ID" value="NZ_BAAAXD010000030.1"/>
</dbReference>
<keyword evidence="4" id="KW-1185">Reference proteome</keyword>
<comment type="caution">
    <text evidence="3">The sequence shown here is derived from an EMBL/GenBank/DDBJ whole genome shotgun (WGS) entry which is preliminary data.</text>
</comment>
<evidence type="ECO:0000256" key="1">
    <source>
        <dbReference type="SAM" id="MobiDB-lite"/>
    </source>
</evidence>
<name>A0ABV5R463_9ACTN</name>
<feature type="chain" id="PRO_5046790589" description="Secreted protein" evidence="2">
    <location>
        <begin position="25"/>
        <end position="207"/>
    </location>
</feature>
<proteinExistence type="predicted"/>
<keyword evidence="2" id="KW-0732">Signal</keyword>
<dbReference type="EMBL" id="JBHMCG010000047">
    <property type="protein sequence ID" value="MFB9572643.1"/>
    <property type="molecule type" value="Genomic_DNA"/>
</dbReference>
<organism evidence="3 4">
    <name type="scientific">Streptomyces yanii</name>
    <dbReference type="NCBI Taxonomy" id="78510"/>
    <lineage>
        <taxon>Bacteria</taxon>
        <taxon>Bacillati</taxon>
        <taxon>Actinomycetota</taxon>
        <taxon>Actinomycetes</taxon>
        <taxon>Kitasatosporales</taxon>
        <taxon>Streptomycetaceae</taxon>
        <taxon>Streptomyces</taxon>
    </lineage>
</organism>
<evidence type="ECO:0000313" key="3">
    <source>
        <dbReference type="EMBL" id="MFB9572643.1"/>
    </source>
</evidence>
<feature type="compositionally biased region" description="Low complexity" evidence="1">
    <location>
        <begin position="61"/>
        <end position="73"/>
    </location>
</feature>
<evidence type="ECO:0008006" key="5">
    <source>
        <dbReference type="Google" id="ProtNLM"/>
    </source>
</evidence>
<sequence length="207" mass="20760">MVFARRAAAVLIGATVLFLAPALAGCGKGQTSSAGPTAAATAAASVSATTATAPTSPAAASASAPVTASGSPPVGASPYQEPGTVDGAPHYKENHAFQQARELSPAERAEGDARAARIKEALTPAAQDPHTTDSGVREILTELGYASRAITTSSWGHDHRYLIDNGPICLEGVVYGAADGASRGQVTAEAHGRYIEGTGCVKPEGGH</sequence>